<keyword evidence="1" id="KW-0560">Oxidoreductase</keyword>
<comment type="caution">
    <text evidence="2">The sequence shown here is derived from an EMBL/GenBank/DDBJ whole genome shotgun (WGS) entry which is preliminary data.</text>
</comment>
<sequence>MFKRLEDIGVEGVAFTIDGKRHTGRRGDTVAAALLAAGVETCRTSAVGGVPRAPYCMMGVCFECLVTIDGVGNRQGCLVPLAEGMRVETQIGHGKRELGR</sequence>
<dbReference type="STRING" id="370622.LA66_19335"/>
<name>A0A0B1PXC5_9HYPH</name>
<proteinExistence type="predicted"/>
<dbReference type="InterPro" id="IPR042204">
    <property type="entry name" value="2Fe-2S-bd_N"/>
</dbReference>
<dbReference type="EMBL" id="JRFJ01000007">
    <property type="protein sequence ID" value="KHJ53168.1"/>
    <property type="molecule type" value="Genomic_DNA"/>
</dbReference>
<dbReference type="AlphaFoldDB" id="A0A0B1PXC5"/>
<gene>
    <name evidence="2" type="ORF">LA66_19335</name>
</gene>
<evidence type="ECO:0000313" key="2">
    <source>
        <dbReference type="EMBL" id="KHJ53168.1"/>
    </source>
</evidence>
<reference evidence="2 3" key="1">
    <citation type="submission" date="2014-09" db="EMBL/GenBank/DDBJ databases">
        <title>Isolation and characterization of Aurantimonas altamirensis ON-56566 from clinical sample following a dog bite.</title>
        <authorList>
            <person name="Eshaghi A."/>
            <person name="Li A."/>
            <person name="Shahinas D."/>
            <person name="Bahn P."/>
            <person name="Kus J.V."/>
            <person name="Patel S.N."/>
        </authorList>
    </citation>
    <scope>NUCLEOTIDE SEQUENCE [LARGE SCALE GENOMIC DNA]</scope>
    <source>
        <strain evidence="2 3">ON-56566</strain>
    </source>
</reference>
<dbReference type="GO" id="GO:0016491">
    <property type="term" value="F:oxidoreductase activity"/>
    <property type="evidence" value="ECO:0007669"/>
    <property type="project" value="UniProtKB-KW"/>
</dbReference>
<dbReference type="Pfam" id="PF13510">
    <property type="entry name" value="Fer2_4"/>
    <property type="match status" value="1"/>
</dbReference>
<dbReference type="SUPFAM" id="SSF54292">
    <property type="entry name" value="2Fe-2S ferredoxin-like"/>
    <property type="match status" value="1"/>
</dbReference>
<evidence type="ECO:0000313" key="3">
    <source>
        <dbReference type="Proteomes" id="UP000030826"/>
    </source>
</evidence>
<organism evidence="2 3">
    <name type="scientific">Aureimonas altamirensis</name>
    <dbReference type="NCBI Taxonomy" id="370622"/>
    <lineage>
        <taxon>Bacteria</taxon>
        <taxon>Pseudomonadati</taxon>
        <taxon>Pseudomonadota</taxon>
        <taxon>Alphaproteobacteria</taxon>
        <taxon>Hyphomicrobiales</taxon>
        <taxon>Aurantimonadaceae</taxon>
        <taxon>Aureimonas</taxon>
    </lineage>
</organism>
<dbReference type="InterPro" id="IPR036010">
    <property type="entry name" value="2Fe-2S_ferredoxin-like_sf"/>
</dbReference>
<dbReference type="Gene3D" id="3.10.20.440">
    <property type="entry name" value="2Fe-2S iron-sulphur cluster binding domain, sarcosine oxidase, alpha subunit, N-terminal domain"/>
    <property type="match status" value="1"/>
</dbReference>
<accession>A0A0B1PXC5</accession>
<evidence type="ECO:0000256" key="1">
    <source>
        <dbReference type="ARBA" id="ARBA00023002"/>
    </source>
</evidence>
<dbReference type="GO" id="GO:0051536">
    <property type="term" value="F:iron-sulfur cluster binding"/>
    <property type="evidence" value="ECO:0007669"/>
    <property type="project" value="InterPro"/>
</dbReference>
<protein>
    <submittedName>
        <fullName evidence="2">(2Fe-2S)-binding protein</fullName>
    </submittedName>
</protein>
<dbReference type="OrthoDB" id="573392at2"/>
<dbReference type="Proteomes" id="UP000030826">
    <property type="component" value="Unassembled WGS sequence"/>
</dbReference>
<dbReference type="RefSeq" id="WP_039195805.1">
    <property type="nucleotide sequence ID" value="NZ_JAQRFV010000005.1"/>
</dbReference>